<evidence type="ECO:0000313" key="4">
    <source>
        <dbReference type="Proteomes" id="UP000179627"/>
    </source>
</evidence>
<keyword evidence="1" id="KW-0479">Metal-binding</keyword>
<organism evidence="3 4">
    <name type="scientific">Parafrankia colletiae</name>
    <dbReference type="NCBI Taxonomy" id="573497"/>
    <lineage>
        <taxon>Bacteria</taxon>
        <taxon>Bacillati</taxon>
        <taxon>Actinomycetota</taxon>
        <taxon>Actinomycetes</taxon>
        <taxon>Frankiales</taxon>
        <taxon>Frankiaceae</taxon>
        <taxon>Parafrankia</taxon>
    </lineage>
</organism>
<dbReference type="GO" id="GO:0008270">
    <property type="term" value="F:zinc ion binding"/>
    <property type="evidence" value="ECO:0007669"/>
    <property type="project" value="UniProtKB-KW"/>
</dbReference>
<dbReference type="PANTHER" id="PTHR38133:SF1">
    <property type="entry name" value="SLR1429 PROTEIN"/>
    <property type="match status" value="1"/>
</dbReference>
<evidence type="ECO:0000313" key="3">
    <source>
        <dbReference type="EMBL" id="OHV31501.1"/>
    </source>
</evidence>
<feature type="domain" description="SWIM-type" evidence="2">
    <location>
        <begin position="109"/>
        <end position="144"/>
    </location>
</feature>
<proteinExistence type="predicted"/>
<keyword evidence="4" id="KW-1185">Reference proteome</keyword>
<evidence type="ECO:0000256" key="1">
    <source>
        <dbReference type="PROSITE-ProRule" id="PRU00325"/>
    </source>
</evidence>
<dbReference type="PANTHER" id="PTHR38133">
    <property type="entry name" value="SLR1429 PROTEIN"/>
    <property type="match status" value="1"/>
</dbReference>
<gene>
    <name evidence="3" type="ORF">CC117_26170</name>
</gene>
<comment type="caution">
    <text evidence="3">The sequence shown here is derived from an EMBL/GenBank/DDBJ whole genome shotgun (WGS) entry which is preliminary data.</text>
</comment>
<dbReference type="OrthoDB" id="188274at2"/>
<name>A0A1S1QDF1_9ACTN</name>
<dbReference type="EMBL" id="MBLM01000144">
    <property type="protein sequence ID" value="OHV31501.1"/>
    <property type="molecule type" value="Genomic_DNA"/>
</dbReference>
<dbReference type="PROSITE" id="PS50966">
    <property type="entry name" value="ZF_SWIM"/>
    <property type="match status" value="1"/>
</dbReference>
<reference evidence="4" key="1">
    <citation type="submission" date="2016-07" db="EMBL/GenBank/DDBJ databases">
        <title>Sequence Frankia sp. strain CcI1.17.</title>
        <authorList>
            <person name="Ghodhbane-Gtari F."/>
            <person name="Swanson E."/>
            <person name="Gueddou A."/>
            <person name="Morris K."/>
            <person name="Hezbri K."/>
            <person name="Ktari A."/>
            <person name="Nouioui I."/>
            <person name="Abebe-Akele F."/>
            <person name="Simpson S."/>
            <person name="Thomas K."/>
            <person name="Gtari M."/>
            <person name="Tisa L.S."/>
            <person name="Hurst S."/>
        </authorList>
    </citation>
    <scope>NUCLEOTIDE SEQUENCE [LARGE SCALE GENOMIC DNA]</scope>
    <source>
        <strain evidence="4">Cc1.17</strain>
    </source>
</reference>
<dbReference type="Proteomes" id="UP000179627">
    <property type="component" value="Unassembled WGS sequence"/>
</dbReference>
<accession>A0A1S1QDF1</accession>
<keyword evidence="1" id="KW-0863">Zinc-finger</keyword>
<dbReference type="AlphaFoldDB" id="A0A1S1QDF1"/>
<protein>
    <recommendedName>
        <fullName evidence="2">SWIM-type domain-containing protein</fullName>
    </recommendedName>
</protein>
<sequence length="186" mass="20003">MPPEFGATPWGRAWVRTVESTSMARPNPLLPRARTLARNTTTVVVAGVGHVEAEVTVSGQVRRVRIDLPLWPDETQAEAGRLIARAMAEHRGLVAGDLPDTLEADLTQHAISIAVPPEAQQGECTCRARTRPCVHILATIYALAQLVDERPALAVELRSTPTKATVTADPGWVALSDLDPAGFYGD</sequence>
<dbReference type="InterPro" id="IPR007527">
    <property type="entry name" value="Znf_SWIM"/>
</dbReference>
<evidence type="ECO:0000259" key="2">
    <source>
        <dbReference type="PROSITE" id="PS50966"/>
    </source>
</evidence>
<keyword evidence="1" id="KW-0862">Zinc</keyword>